<evidence type="ECO:0000313" key="5">
    <source>
        <dbReference type="RefSeq" id="XP_027102032.1"/>
    </source>
</evidence>
<organism evidence="4 5">
    <name type="scientific">Coffea arabica</name>
    <name type="common">Arabian coffee</name>
    <dbReference type="NCBI Taxonomy" id="13443"/>
    <lineage>
        <taxon>Eukaryota</taxon>
        <taxon>Viridiplantae</taxon>
        <taxon>Streptophyta</taxon>
        <taxon>Embryophyta</taxon>
        <taxon>Tracheophyta</taxon>
        <taxon>Spermatophyta</taxon>
        <taxon>Magnoliopsida</taxon>
        <taxon>eudicotyledons</taxon>
        <taxon>Gunneridae</taxon>
        <taxon>Pentapetalae</taxon>
        <taxon>asterids</taxon>
        <taxon>lamiids</taxon>
        <taxon>Gentianales</taxon>
        <taxon>Rubiaceae</taxon>
        <taxon>Ixoroideae</taxon>
        <taxon>Gardenieae complex</taxon>
        <taxon>Bertiereae - Coffeeae clade</taxon>
        <taxon>Coffeeae</taxon>
        <taxon>Coffea</taxon>
    </lineage>
</organism>
<dbReference type="GeneID" id="113722983"/>
<keyword evidence="2" id="KW-0833">Ubl conjugation pathway</keyword>
<proteinExistence type="predicted"/>
<accession>A0A6P6VJB7</accession>
<dbReference type="SUPFAM" id="SSF48371">
    <property type="entry name" value="ARM repeat"/>
    <property type="match status" value="1"/>
</dbReference>
<dbReference type="PANTHER" id="PTHR23315">
    <property type="entry name" value="U BOX DOMAIN-CONTAINING"/>
    <property type="match status" value="1"/>
</dbReference>
<name>A0A6P6VJB7_COFAR</name>
<dbReference type="Proteomes" id="UP001652660">
    <property type="component" value="Chromosome 5c"/>
</dbReference>
<dbReference type="Gene3D" id="1.25.10.10">
    <property type="entry name" value="Leucine-rich Repeat Variant"/>
    <property type="match status" value="2"/>
</dbReference>
<sequence>MEDVIVEALLSNEREAQILAARELGKLATKLRQKLAERGIISRLVTMLRTQDYEATEAALCALLCLAFHSERNKIRIANSGAIPVLLEIIQRPKESLIDLAAAALLVLSSCSANKLAIAASGAIPILVGSLNSQLAEERGFQNLSVQAKLDIISTFHNLSTYPPIIPSIVSSGMVKAMLQLMYEFGKQSKIIEKAMALLEKMVSSSEIALEEVAETAPLVIHFLVEAVEEGTPLCKEHAAATLLVMCQSCRDRYRGMILREGAMPGLLQLSVDGTSKAREKAKALLQLLRDFSECRTREERSKNRLLEHVMQQIDKGDTTGTGLRLVEEMIARLRT</sequence>
<evidence type="ECO:0000313" key="4">
    <source>
        <dbReference type="Proteomes" id="UP001652660"/>
    </source>
</evidence>
<evidence type="ECO:0000256" key="3">
    <source>
        <dbReference type="PROSITE-ProRule" id="PRU00259"/>
    </source>
</evidence>
<dbReference type="InterPro" id="IPR000225">
    <property type="entry name" value="Armadillo"/>
</dbReference>
<keyword evidence="1" id="KW-0677">Repeat</keyword>
<dbReference type="PROSITE" id="PS50176">
    <property type="entry name" value="ARM_REPEAT"/>
    <property type="match status" value="1"/>
</dbReference>
<dbReference type="AlphaFoldDB" id="A0A6P6VJB7"/>
<dbReference type="RefSeq" id="XP_027102032.1">
    <property type="nucleotide sequence ID" value="XM_027246231.1"/>
</dbReference>
<evidence type="ECO:0000313" key="6">
    <source>
        <dbReference type="RefSeq" id="XP_071906365.1"/>
    </source>
</evidence>
<feature type="repeat" description="ARM" evidence="3">
    <location>
        <begin position="81"/>
        <end position="123"/>
    </location>
</feature>
<dbReference type="InterPro" id="IPR011989">
    <property type="entry name" value="ARM-like"/>
</dbReference>
<dbReference type="RefSeq" id="XP_071906365.1">
    <property type="nucleotide sequence ID" value="XM_072050264.1"/>
</dbReference>
<dbReference type="PANTHER" id="PTHR23315:SF120">
    <property type="entry name" value="ARM REPEAT SUPERFAMILY PROTEIN"/>
    <property type="match status" value="1"/>
</dbReference>
<dbReference type="SMART" id="SM00185">
    <property type="entry name" value="ARM"/>
    <property type="match status" value="4"/>
</dbReference>
<reference evidence="5" key="2">
    <citation type="submission" date="2025-04" db="UniProtKB">
        <authorList>
            <consortium name="RefSeq"/>
        </authorList>
    </citation>
    <scope>IDENTIFICATION</scope>
    <source>
        <tissue evidence="5 6">Leaves</tissue>
    </source>
</reference>
<dbReference type="OrthoDB" id="3245100at2759"/>
<reference evidence="4" key="1">
    <citation type="journal article" date="2025" name="Foods">
        <title>Unveiling the Microbial Signatures of Arabica Coffee Cherries: Insights into Ripeness Specific Diversity, Functional Traits, and Implications for Quality and Safety.</title>
        <authorList>
            <consortium name="RefSeq"/>
            <person name="Tenea G.N."/>
            <person name="Cifuentes V."/>
            <person name="Reyes P."/>
            <person name="Cevallos-Vallejos M."/>
        </authorList>
    </citation>
    <scope>NUCLEOTIDE SEQUENCE [LARGE SCALE GENOMIC DNA]</scope>
</reference>
<dbReference type="InterPro" id="IPR016024">
    <property type="entry name" value="ARM-type_fold"/>
</dbReference>
<evidence type="ECO:0000256" key="1">
    <source>
        <dbReference type="ARBA" id="ARBA00022737"/>
    </source>
</evidence>
<gene>
    <name evidence="5" type="primary">LOC113722983</name>
    <name evidence="6" type="synonym">LOC140007568</name>
</gene>
<protein>
    <submittedName>
        <fullName evidence="5 6">U-box domain-containing protein 4</fullName>
    </submittedName>
</protein>
<evidence type="ECO:0000256" key="2">
    <source>
        <dbReference type="ARBA" id="ARBA00022786"/>
    </source>
</evidence>
<keyword evidence="4" id="KW-1185">Reference proteome</keyword>